<gene>
    <name evidence="2" type="ORF">UFOPK3402_01656</name>
</gene>
<sequence>MRETRRLRGNLTRAAAASALLLGTIAVAAAPAQATSASGLANGYVGVTQTITVTDFCPGGNVQLQATVNGNVVTSNPASSDSNGNATILWAPPTVGSVTNAEIQSSLVGSLCGTIPLPNVAISQVPTSSVVTAPNSVTVGVATQITVTVQSQSRSVYAPTGSVIVKDANGATLQTLGLTPNAGGGSSYAYWRWTAPASGSFTFQAVYSGDTNALTSTSAQDIVIATTSGVPIALSLPPTFTVGVPATLQANVYPANVQGSVGFTLNGTPISSSIPIVNGVAKTQWTPTVAGSVSIGANYTTNQGGTGSTSNQVTIIAGPVSTDVITLTQPGFGTWAPNGTYTVSNGTTITFTASTLSGAAVTLTDTGPCQTSGLTLVVDASNATCNIVATSPGGNGYAPAKYGYTVTTGLGQQTAILAAPQSGRINVGKTLTMESPQQGDTNAGQNIVWRITKGKNKICTLGFPSSGAVTLKIKKRGQCSVRGNAPGVANAWAPYVVTRTYQGK</sequence>
<evidence type="ECO:0000313" key="2">
    <source>
        <dbReference type="EMBL" id="CAB4884712.1"/>
    </source>
</evidence>
<name>A0A6J7EMD3_9ZZZZ</name>
<proteinExistence type="predicted"/>
<feature type="domain" description="Bacterial Ig-like" evidence="1">
    <location>
        <begin position="131"/>
        <end position="220"/>
    </location>
</feature>
<reference evidence="2" key="1">
    <citation type="submission" date="2020-05" db="EMBL/GenBank/DDBJ databases">
        <authorList>
            <person name="Chiriac C."/>
            <person name="Salcher M."/>
            <person name="Ghai R."/>
            <person name="Kavagutti S V."/>
        </authorList>
    </citation>
    <scope>NUCLEOTIDE SEQUENCE</scope>
</reference>
<dbReference type="Gene3D" id="2.60.40.10">
    <property type="entry name" value="Immunoglobulins"/>
    <property type="match status" value="2"/>
</dbReference>
<protein>
    <submittedName>
        <fullName evidence="2">Unannotated protein</fullName>
    </submittedName>
</protein>
<dbReference type="EMBL" id="CAFBLS010000245">
    <property type="protein sequence ID" value="CAB4884712.1"/>
    <property type="molecule type" value="Genomic_DNA"/>
</dbReference>
<dbReference type="Pfam" id="PF16640">
    <property type="entry name" value="Big_3_5"/>
    <property type="match status" value="1"/>
</dbReference>
<dbReference type="InterPro" id="IPR013783">
    <property type="entry name" value="Ig-like_fold"/>
</dbReference>
<accession>A0A6J7EMD3</accession>
<dbReference type="AlphaFoldDB" id="A0A6J7EMD3"/>
<evidence type="ECO:0000259" key="1">
    <source>
        <dbReference type="Pfam" id="PF16640"/>
    </source>
</evidence>
<dbReference type="InterPro" id="IPR032109">
    <property type="entry name" value="Big_3_5"/>
</dbReference>
<organism evidence="2">
    <name type="scientific">freshwater metagenome</name>
    <dbReference type="NCBI Taxonomy" id="449393"/>
    <lineage>
        <taxon>unclassified sequences</taxon>
        <taxon>metagenomes</taxon>
        <taxon>ecological metagenomes</taxon>
    </lineage>
</organism>